<dbReference type="AlphaFoldDB" id="A0A382TVB9"/>
<accession>A0A382TVB9</accession>
<protein>
    <submittedName>
        <fullName evidence="1">Uncharacterized protein</fullName>
    </submittedName>
</protein>
<organism evidence="1">
    <name type="scientific">marine metagenome</name>
    <dbReference type="NCBI Taxonomy" id="408172"/>
    <lineage>
        <taxon>unclassified sequences</taxon>
        <taxon>metagenomes</taxon>
        <taxon>ecological metagenomes</taxon>
    </lineage>
</organism>
<evidence type="ECO:0000313" key="1">
    <source>
        <dbReference type="EMBL" id="SVD26004.1"/>
    </source>
</evidence>
<sequence>MPLSVGSTNIVASFTDCFAINSLSEESAFRSSASLPPSHVTPIIFFEPK</sequence>
<name>A0A382TVB9_9ZZZZ</name>
<reference evidence="1" key="1">
    <citation type="submission" date="2018-05" db="EMBL/GenBank/DDBJ databases">
        <authorList>
            <person name="Lanie J.A."/>
            <person name="Ng W.-L."/>
            <person name="Kazmierczak K.M."/>
            <person name="Andrzejewski T.M."/>
            <person name="Davidsen T.M."/>
            <person name="Wayne K.J."/>
            <person name="Tettelin H."/>
            <person name="Glass J.I."/>
            <person name="Rusch D."/>
            <person name="Podicherti R."/>
            <person name="Tsui H.-C.T."/>
            <person name="Winkler M.E."/>
        </authorList>
    </citation>
    <scope>NUCLEOTIDE SEQUENCE</scope>
</reference>
<dbReference type="EMBL" id="UINC01139451">
    <property type="protein sequence ID" value="SVD26004.1"/>
    <property type="molecule type" value="Genomic_DNA"/>
</dbReference>
<gene>
    <name evidence="1" type="ORF">METZ01_LOCUS378858</name>
</gene>
<proteinExistence type="predicted"/>